<dbReference type="Gene3D" id="1.10.10.60">
    <property type="entry name" value="Homeodomain-like"/>
    <property type="match status" value="1"/>
</dbReference>
<gene>
    <name evidence="5" type="ORF">DFR52_1156</name>
</gene>
<dbReference type="PRINTS" id="PR00032">
    <property type="entry name" value="HTHARAC"/>
</dbReference>
<dbReference type="InterPro" id="IPR009057">
    <property type="entry name" value="Homeodomain-like_sf"/>
</dbReference>
<evidence type="ECO:0000256" key="3">
    <source>
        <dbReference type="ARBA" id="ARBA00023163"/>
    </source>
</evidence>
<evidence type="ECO:0000313" key="5">
    <source>
        <dbReference type="EMBL" id="PWV95163.1"/>
    </source>
</evidence>
<accession>A0A317PFX2</accession>
<proteinExistence type="predicted"/>
<dbReference type="PANTHER" id="PTHR46796:SF6">
    <property type="entry name" value="ARAC SUBFAMILY"/>
    <property type="match status" value="1"/>
</dbReference>
<dbReference type="InterPro" id="IPR018060">
    <property type="entry name" value="HTH_AraC"/>
</dbReference>
<keyword evidence="3" id="KW-0804">Transcription</keyword>
<evidence type="ECO:0000256" key="1">
    <source>
        <dbReference type="ARBA" id="ARBA00023015"/>
    </source>
</evidence>
<dbReference type="AlphaFoldDB" id="A0A317PFX2"/>
<dbReference type="PANTHER" id="PTHR46796">
    <property type="entry name" value="HTH-TYPE TRANSCRIPTIONAL ACTIVATOR RHAS-RELATED"/>
    <property type="match status" value="1"/>
</dbReference>
<feature type="domain" description="HTH araC/xylS-type" evidence="4">
    <location>
        <begin position="214"/>
        <end position="313"/>
    </location>
</feature>
<comment type="caution">
    <text evidence="5">The sequence shown here is derived from an EMBL/GenBank/DDBJ whole genome shotgun (WGS) entry which is preliminary data.</text>
</comment>
<keyword evidence="6" id="KW-1185">Reference proteome</keyword>
<dbReference type="GO" id="GO:0003700">
    <property type="term" value="F:DNA-binding transcription factor activity"/>
    <property type="evidence" value="ECO:0007669"/>
    <property type="project" value="InterPro"/>
</dbReference>
<protein>
    <submittedName>
        <fullName evidence="5">AraC-like DNA-binding protein</fullName>
    </submittedName>
</protein>
<dbReference type="RefSeq" id="WP_110034633.1">
    <property type="nucleotide sequence ID" value="NZ_QGTR01000015.1"/>
</dbReference>
<reference evidence="5 6" key="1">
    <citation type="submission" date="2018-05" db="EMBL/GenBank/DDBJ databases">
        <title>Genomic Encyclopedia of Type Strains, Phase IV (KMG-IV): sequencing the most valuable type-strain genomes for metagenomic binning, comparative biology and taxonomic classification.</title>
        <authorList>
            <person name="Goeker M."/>
        </authorList>
    </citation>
    <scope>NUCLEOTIDE SEQUENCE [LARGE SCALE GENOMIC DNA]</scope>
    <source>
        <strain evidence="5 6">DSM 16791</strain>
    </source>
</reference>
<dbReference type="InterPro" id="IPR050204">
    <property type="entry name" value="AraC_XylS_family_regulators"/>
</dbReference>
<dbReference type="GO" id="GO:0043565">
    <property type="term" value="F:sequence-specific DNA binding"/>
    <property type="evidence" value="ECO:0007669"/>
    <property type="project" value="InterPro"/>
</dbReference>
<organism evidence="5 6">
    <name type="scientific">Hoeflea marina</name>
    <dbReference type="NCBI Taxonomy" id="274592"/>
    <lineage>
        <taxon>Bacteria</taxon>
        <taxon>Pseudomonadati</taxon>
        <taxon>Pseudomonadota</taxon>
        <taxon>Alphaproteobacteria</taxon>
        <taxon>Hyphomicrobiales</taxon>
        <taxon>Rhizobiaceae</taxon>
        <taxon>Hoeflea</taxon>
    </lineage>
</organism>
<dbReference type="Pfam" id="PF12833">
    <property type="entry name" value="HTH_18"/>
    <property type="match status" value="1"/>
</dbReference>
<dbReference type="SUPFAM" id="SSF46689">
    <property type="entry name" value="Homeodomain-like"/>
    <property type="match status" value="1"/>
</dbReference>
<name>A0A317PFX2_9HYPH</name>
<evidence type="ECO:0000313" key="6">
    <source>
        <dbReference type="Proteomes" id="UP000246352"/>
    </source>
</evidence>
<dbReference type="OrthoDB" id="8004517at2"/>
<keyword evidence="2 5" id="KW-0238">DNA-binding</keyword>
<evidence type="ECO:0000259" key="4">
    <source>
        <dbReference type="PROSITE" id="PS01124"/>
    </source>
</evidence>
<dbReference type="InterPro" id="IPR020449">
    <property type="entry name" value="Tscrpt_reg_AraC-type_HTH"/>
</dbReference>
<evidence type="ECO:0000256" key="2">
    <source>
        <dbReference type="ARBA" id="ARBA00023125"/>
    </source>
</evidence>
<dbReference type="PROSITE" id="PS01124">
    <property type="entry name" value="HTH_ARAC_FAMILY_2"/>
    <property type="match status" value="1"/>
</dbReference>
<dbReference type="Proteomes" id="UP000246352">
    <property type="component" value="Unassembled WGS sequence"/>
</dbReference>
<sequence length="346" mass="38053">MDNPHFSKTTDGLEKSEQFYSFRREMAEFGVESHAVVRPESEGFHLKITGHACGSTVAMNVETEGFLVKRDKKSQTSPNIDHWLLGLWLVGSGDFDIGGQSVRTEQGQLQLQQIHRVHDGLYSMHDIFYVMLPRDSLKGLESALDGICKVDSANAFHPLLNEYLRILAKNVPFSPGTNQSAVEEATLSMVRACILRSPEAIEAASSAIVATQLEAAKRLIAANLWSSRLNIEAIAAHMAMSRRQLYKIFETEGGVEHYIRTRRLEESFRNISTAGQQRRIGEIAEQLGFRDLPSFGKQFRAQFGLSPGEIRGAADQSPGPETLAMWASGQSALAKDGLFSSAGGGP</sequence>
<keyword evidence="1" id="KW-0805">Transcription regulation</keyword>
<dbReference type="SMART" id="SM00342">
    <property type="entry name" value="HTH_ARAC"/>
    <property type="match status" value="1"/>
</dbReference>
<dbReference type="EMBL" id="QGTR01000015">
    <property type="protein sequence ID" value="PWV95163.1"/>
    <property type="molecule type" value="Genomic_DNA"/>
</dbReference>